<feature type="domain" description="AntA/AntB antirepressor" evidence="2">
    <location>
        <begin position="52"/>
        <end position="139"/>
    </location>
</feature>
<evidence type="ECO:0000256" key="1">
    <source>
        <dbReference type="SAM" id="MobiDB-lite"/>
    </source>
</evidence>
<accession>A0ABP2MVU8</accession>
<organism evidence="3 4">
    <name type="scientific">Aeromonas salmonicida subsp. salmonicida 01-B526</name>
    <dbReference type="NCBI Taxonomy" id="1076135"/>
    <lineage>
        <taxon>Bacteria</taxon>
        <taxon>Pseudomonadati</taxon>
        <taxon>Pseudomonadota</taxon>
        <taxon>Gammaproteobacteria</taxon>
        <taxon>Aeromonadales</taxon>
        <taxon>Aeromonadaceae</taxon>
        <taxon>Aeromonas</taxon>
    </lineage>
</organism>
<reference evidence="3 4" key="1">
    <citation type="journal article" date="2012" name="Front. Microbiol.">
        <title>Draft Genome Sequence of the Virulent Strain 01-B526 of the Fish Pathogen Aeromonas salmonicida.</title>
        <authorList>
            <person name="Charette S.J."/>
            <person name="Brochu F."/>
            <person name="Boyle B."/>
            <person name="Filion G."/>
            <person name="Tanaka K.H."/>
            <person name="Derome N."/>
        </authorList>
    </citation>
    <scope>NUCLEOTIDE SEQUENCE [LARGE SCALE GENOMIC DNA]</scope>
    <source>
        <strain evidence="3 4">01-B526</strain>
    </source>
</reference>
<dbReference type="InterPro" id="IPR013557">
    <property type="entry name" value="AntA/B_antirep"/>
</dbReference>
<sequence>MNNKQQGHIAQGEAVPKNNSTHTLHSHDIVIAMAELLPLHENMVGSERVQTINARELHAFLKSGQEYSNWMKARIAEYDFIEGADFARFDEVILSAINLSDTNEARLYQRNSAKARDRRVKGYALTLDMAKELAMLERNTEGRRARRYFIDCERRLAEVAPQQQVSAQAHWQAEREASKDYHGLMCRALLQHRTRLGKETAGHHYSNELGMINRLVLGMDGKAWLAQHGLKGEVRKHLSAYQLALVAFLERSNATFLDADMPFAERKMRLTAMLATRIEREGGENDIA</sequence>
<name>A0ABP2MVU8_AERSS</name>
<dbReference type="PANTHER" id="PTHR36180">
    <property type="entry name" value="DNA-BINDING PROTEIN-RELATED-RELATED"/>
    <property type="match status" value="1"/>
</dbReference>
<dbReference type="PANTHER" id="PTHR36180:SF1">
    <property type="entry name" value="ANTA_ANTB ANTIREPRESSOR DOMAIN-CONTAINING PROTEIN"/>
    <property type="match status" value="1"/>
</dbReference>
<gene>
    <name evidence="3" type="ORF">IYQ_21173</name>
</gene>
<evidence type="ECO:0000313" key="4">
    <source>
        <dbReference type="Proteomes" id="UP000006428"/>
    </source>
</evidence>
<dbReference type="Proteomes" id="UP000006428">
    <property type="component" value="Unassembled WGS sequence"/>
</dbReference>
<comment type="caution">
    <text evidence="3">The sequence shown here is derived from an EMBL/GenBank/DDBJ whole genome shotgun (WGS) entry which is preliminary data.</text>
</comment>
<protein>
    <submittedName>
        <fullName evidence="3">Phage anti-repressor protein</fullName>
    </submittedName>
</protein>
<dbReference type="EMBL" id="AGVO01000087">
    <property type="protein sequence ID" value="EHI50477.1"/>
    <property type="molecule type" value="Genomic_DNA"/>
</dbReference>
<dbReference type="Pfam" id="PF08346">
    <property type="entry name" value="AntA"/>
    <property type="match status" value="1"/>
</dbReference>
<evidence type="ECO:0000259" key="2">
    <source>
        <dbReference type="Pfam" id="PF08346"/>
    </source>
</evidence>
<keyword evidence="4" id="KW-1185">Reference proteome</keyword>
<dbReference type="RefSeq" id="WP_005320382.1">
    <property type="nucleotide sequence ID" value="NZ_AGVO01000087.1"/>
</dbReference>
<feature type="region of interest" description="Disordered" evidence="1">
    <location>
        <begin position="1"/>
        <end position="21"/>
    </location>
</feature>
<proteinExistence type="predicted"/>
<evidence type="ECO:0000313" key="3">
    <source>
        <dbReference type="EMBL" id="EHI50477.1"/>
    </source>
</evidence>